<dbReference type="RefSeq" id="WP_349182600.1">
    <property type="nucleotide sequence ID" value="NZ_JBBNGS010000011.1"/>
</dbReference>
<organism evidence="3 4">
    <name type="scientific">Paratractidigestivibacter faecalis</name>
    <dbReference type="NCBI Taxonomy" id="2292441"/>
    <lineage>
        <taxon>Bacteria</taxon>
        <taxon>Bacillati</taxon>
        <taxon>Actinomycetota</taxon>
        <taxon>Coriobacteriia</taxon>
        <taxon>Coriobacteriales</taxon>
        <taxon>Atopobiaceae</taxon>
        <taxon>Paratractidigestivibacter</taxon>
    </lineage>
</organism>
<evidence type="ECO:0000313" key="3">
    <source>
        <dbReference type="EMBL" id="MEQ2638013.1"/>
    </source>
</evidence>
<reference evidence="3 4" key="1">
    <citation type="submission" date="2024-04" db="EMBL/GenBank/DDBJ databases">
        <title>Human intestinal bacterial collection.</title>
        <authorList>
            <person name="Pauvert C."/>
            <person name="Hitch T.C.A."/>
            <person name="Clavel T."/>
        </authorList>
    </citation>
    <scope>NUCLEOTIDE SEQUENCE [LARGE SCALE GENOMIC DNA]</scope>
    <source>
        <strain evidence="3 4">CLA-AA-H197</strain>
    </source>
</reference>
<dbReference type="SUPFAM" id="SSF55826">
    <property type="entry name" value="YbaK/ProRS associated domain"/>
    <property type="match status" value="1"/>
</dbReference>
<dbReference type="Gene3D" id="3.90.960.10">
    <property type="entry name" value="YbaK/aminoacyl-tRNA synthetase-associated domain"/>
    <property type="match status" value="1"/>
</dbReference>
<dbReference type="InterPro" id="IPR007214">
    <property type="entry name" value="YbaK/aa-tRNA-synth-assoc-dom"/>
</dbReference>
<keyword evidence="4" id="KW-1185">Reference proteome</keyword>
<evidence type="ECO:0000313" key="4">
    <source>
        <dbReference type="Proteomes" id="UP001478817"/>
    </source>
</evidence>
<name>A0ABV1IGI6_9ACTN</name>
<accession>A0ABV1IGI6</accession>
<dbReference type="CDD" id="cd04335">
    <property type="entry name" value="PrdX_deacylase"/>
    <property type="match status" value="1"/>
</dbReference>
<gene>
    <name evidence="3" type="ORF">AAAT05_06640</name>
</gene>
<dbReference type="PANTHER" id="PTHR31423:SF3">
    <property type="entry name" value="PROLYL-TRNA SYNTHETASE ASSOCIATED DOMAIN-CONTAINING PROTEIN 1-RELATED"/>
    <property type="match status" value="1"/>
</dbReference>
<dbReference type="InterPro" id="IPR036754">
    <property type="entry name" value="YbaK/aa-tRNA-synt-asso_dom_sf"/>
</dbReference>
<dbReference type="InterPro" id="IPR040285">
    <property type="entry name" value="ProX/PRXD1"/>
</dbReference>
<sequence length="194" mass="21256">MAGQNEAATAAARPEMGPEECFAAYEAAHGHRPLTKGQALDLLDGRGVAYERCDHAAVRTVGEAEAARIPFERHMAKNLFLRDPKKRNYYLFTAPDQKKIDLRVLQERLGSRRLSFASPEDLAQKLGVWPGSVTPFAALNEDTHTVRVTMDADFAAMGWIGCHPCDNTASVHLRTSDLLALLADAGVDVELLEV</sequence>
<comment type="similarity">
    <text evidence="1">Belongs to the PRORSD1 family.</text>
</comment>
<comment type="caution">
    <text evidence="3">The sequence shown here is derived from an EMBL/GenBank/DDBJ whole genome shotgun (WGS) entry which is preliminary data.</text>
</comment>
<dbReference type="EMBL" id="JBBNGS010000011">
    <property type="protein sequence ID" value="MEQ2638013.1"/>
    <property type="molecule type" value="Genomic_DNA"/>
</dbReference>
<dbReference type="Pfam" id="PF04073">
    <property type="entry name" value="tRNA_edit"/>
    <property type="match status" value="1"/>
</dbReference>
<evidence type="ECO:0000259" key="2">
    <source>
        <dbReference type="Pfam" id="PF04073"/>
    </source>
</evidence>
<protein>
    <submittedName>
        <fullName evidence="3">Prolyl-tRNA synthetase associated domain-containing protein</fullName>
    </submittedName>
</protein>
<evidence type="ECO:0000256" key="1">
    <source>
        <dbReference type="ARBA" id="ARBA00010201"/>
    </source>
</evidence>
<dbReference type="Proteomes" id="UP001478817">
    <property type="component" value="Unassembled WGS sequence"/>
</dbReference>
<dbReference type="PANTHER" id="PTHR31423">
    <property type="entry name" value="YBAK DOMAIN-CONTAINING PROTEIN"/>
    <property type="match status" value="1"/>
</dbReference>
<proteinExistence type="inferred from homology"/>
<feature type="domain" description="YbaK/aminoacyl-tRNA synthetase-associated" evidence="2">
    <location>
        <begin position="55"/>
        <end position="180"/>
    </location>
</feature>